<dbReference type="EMBL" id="PEIB01000004">
    <property type="protein sequence ID" value="RXJ74128.1"/>
    <property type="molecule type" value="Genomic_DNA"/>
</dbReference>
<evidence type="ECO:0000313" key="5">
    <source>
        <dbReference type="Proteomes" id="UP000290287"/>
    </source>
</evidence>
<evidence type="ECO:0000256" key="2">
    <source>
        <dbReference type="SAM" id="SignalP"/>
    </source>
</evidence>
<name>A0A4V1LT66_9GAMM</name>
<feature type="signal peptide" evidence="2">
    <location>
        <begin position="1"/>
        <end position="37"/>
    </location>
</feature>
<dbReference type="Pfam" id="PF13505">
    <property type="entry name" value="OMP_b-brl"/>
    <property type="match status" value="1"/>
</dbReference>
<keyword evidence="1 2" id="KW-0732">Signal</keyword>
<keyword evidence="5" id="KW-1185">Reference proteome</keyword>
<feature type="chain" id="PRO_5020614284" description="Outer membrane protein beta-barrel domain-containing protein" evidence="2">
    <location>
        <begin position="38"/>
        <end position="200"/>
    </location>
</feature>
<gene>
    <name evidence="4" type="ORF">CS022_05790</name>
</gene>
<dbReference type="Gene3D" id="2.40.160.20">
    <property type="match status" value="1"/>
</dbReference>
<evidence type="ECO:0000256" key="1">
    <source>
        <dbReference type="ARBA" id="ARBA00022729"/>
    </source>
</evidence>
<accession>A0A4V1LT66</accession>
<feature type="domain" description="Outer membrane protein beta-barrel" evidence="3">
    <location>
        <begin position="25"/>
        <end position="173"/>
    </location>
</feature>
<sequence length="200" mass="21603">MALLLAASMPAFFSSCNGTIMKKLILLAAFFSANAFAQFQPSFYIGAGYGDSHDIKSTSDNGGSFSQSVSEKTKRGYVGVKVNPFLGFEGQYVKYDMPNNAADISSMSVAGTLGCSFNSGFRPYLIGGVGISVANSNRKDVESEARPSLHYGVGIEYTPPMLKQLTIRLSTEKDRIYLEGIDNPRTTLGSTYLGVSYNLY</sequence>
<dbReference type="Proteomes" id="UP000290287">
    <property type="component" value="Unassembled WGS sequence"/>
</dbReference>
<reference evidence="4 5" key="1">
    <citation type="submission" date="2017-10" db="EMBL/GenBank/DDBJ databases">
        <title>Nyctiphanis sp. nov., isolated from the stomach of the euphausiid Nyctiphanes simplex (Hansen, 1911) in the Gulf of California.</title>
        <authorList>
            <person name="Gomez-Gil B."/>
            <person name="Aguilar-Mendez M."/>
            <person name="Lopez-Cortes A."/>
            <person name="Gomez-Gutierrez J."/>
            <person name="Roque A."/>
            <person name="Lang E."/>
            <person name="Gonzalez-Castillo A."/>
        </authorList>
    </citation>
    <scope>NUCLEOTIDE SEQUENCE [LARGE SCALE GENOMIC DNA]</scope>
    <source>
        <strain evidence="4 5">CAIM 600</strain>
    </source>
</reference>
<dbReference type="InterPro" id="IPR011250">
    <property type="entry name" value="OMP/PagP_B-barrel"/>
</dbReference>
<dbReference type="InterPro" id="IPR027385">
    <property type="entry name" value="Beta-barrel_OMP"/>
</dbReference>
<protein>
    <recommendedName>
        <fullName evidence="3">Outer membrane protein beta-barrel domain-containing protein</fullName>
    </recommendedName>
</protein>
<comment type="caution">
    <text evidence="4">The sequence shown here is derived from an EMBL/GenBank/DDBJ whole genome shotgun (WGS) entry which is preliminary data.</text>
</comment>
<proteinExistence type="predicted"/>
<evidence type="ECO:0000313" key="4">
    <source>
        <dbReference type="EMBL" id="RXJ74128.1"/>
    </source>
</evidence>
<dbReference type="SUPFAM" id="SSF56925">
    <property type="entry name" value="OMPA-like"/>
    <property type="match status" value="1"/>
</dbReference>
<organism evidence="4 5">
    <name type="scientific">Veronia nyctiphanis</name>
    <dbReference type="NCBI Taxonomy" id="1278244"/>
    <lineage>
        <taxon>Bacteria</taxon>
        <taxon>Pseudomonadati</taxon>
        <taxon>Pseudomonadota</taxon>
        <taxon>Gammaproteobacteria</taxon>
        <taxon>Vibrionales</taxon>
        <taxon>Vibrionaceae</taxon>
        <taxon>Veronia</taxon>
    </lineage>
</organism>
<evidence type="ECO:0000259" key="3">
    <source>
        <dbReference type="Pfam" id="PF13505"/>
    </source>
</evidence>
<dbReference type="AlphaFoldDB" id="A0A4V1LT66"/>